<dbReference type="EMBL" id="QRUN01000004">
    <property type="protein sequence ID" value="RGR69960.1"/>
    <property type="molecule type" value="Genomic_DNA"/>
</dbReference>
<dbReference type="RefSeq" id="WP_118091830.1">
    <property type="nucleotide sequence ID" value="NZ_QRUN01000004.1"/>
</dbReference>
<feature type="domain" description="MgtC/SapB/SrpB/YhiD N-terminal" evidence="8">
    <location>
        <begin position="22"/>
        <end position="149"/>
    </location>
</feature>
<dbReference type="GO" id="GO:0005886">
    <property type="term" value="C:plasma membrane"/>
    <property type="evidence" value="ECO:0007669"/>
    <property type="project" value="UniProtKB-SubCell"/>
</dbReference>
<feature type="transmembrane region" description="Helical" evidence="7">
    <location>
        <begin position="79"/>
        <end position="99"/>
    </location>
</feature>
<evidence type="ECO:0000313" key="12">
    <source>
        <dbReference type="Proteomes" id="UP000285820"/>
    </source>
</evidence>
<dbReference type="EMBL" id="QSIQ01000001">
    <property type="protein sequence ID" value="RHD06538.1"/>
    <property type="molecule type" value="Genomic_DNA"/>
</dbReference>
<accession>A0A396AMR7</accession>
<dbReference type="PANTHER" id="PTHR33778">
    <property type="entry name" value="PROTEIN MGTC"/>
    <property type="match status" value="1"/>
</dbReference>
<evidence type="ECO:0000256" key="7">
    <source>
        <dbReference type="SAM" id="Phobius"/>
    </source>
</evidence>
<reference evidence="11 12" key="1">
    <citation type="submission" date="2018-08" db="EMBL/GenBank/DDBJ databases">
        <title>A genome reference for cultivated species of the human gut microbiota.</title>
        <authorList>
            <person name="Zou Y."/>
            <person name="Xue W."/>
            <person name="Luo G."/>
        </authorList>
    </citation>
    <scope>NUCLEOTIDE SEQUENCE [LARGE SCALE GENOMIC DNA]</scope>
    <source>
        <strain evidence="9 12">AF24-4</strain>
        <strain evidence="10 11">AM32-8LB</strain>
    </source>
</reference>
<proteinExistence type="inferred from homology"/>
<feature type="transmembrane region" description="Helical" evidence="7">
    <location>
        <begin position="131"/>
        <end position="148"/>
    </location>
</feature>
<comment type="caution">
    <text evidence="10">The sequence shown here is derived from an EMBL/GenBank/DDBJ whole genome shotgun (WGS) entry which is preliminary data.</text>
</comment>
<dbReference type="InterPro" id="IPR049177">
    <property type="entry name" value="MgtC_SapB_SrpB_YhiD_N"/>
</dbReference>
<dbReference type="Pfam" id="PF02308">
    <property type="entry name" value="MgtC"/>
    <property type="match status" value="1"/>
</dbReference>
<comment type="subcellular location">
    <subcellularLocation>
        <location evidence="1">Cell membrane</location>
        <topology evidence="1">Multi-pass membrane protein</topology>
    </subcellularLocation>
</comment>
<keyword evidence="6 7" id="KW-0472">Membrane</keyword>
<gene>
    <name evidence="10" type="ORF">DW813_01320</name>
    <name evidence="9" type="ORF">DWY29_04540</name>
</gene>
<evidence type="ECO:0000256" key="3">
    <source>
        <dbReference type="ARBA" id="ARBA00022475"/>
    </source>
</evidence>
<dbReference type="InterPro" id="IPR003416">
    <property type="entry name" value="MgtC/SapB/SrpB/YhiD_fam"/>
</dbReference>
<evidence type="ECO:0000256" key="1">
    <source>
        <dbReference type="ARBA" id="ARBA00004651"/>
    </source>
</evidence>
<keyword evidence="4 7" id="KW-0812">Transmembrane</keyword>
<evidence type="ECO:0000256" key="4">
    <source>
        <dbReference type="ARBA" id="ARBA00022692"/>
    </source>
</evidence>
<dbReference type="PANTHER" id="PTHR33778:SF1">
    <property type="entry name" value="MAGNESIUM TRANSPORTER YHID-RELATED"/>
    <property type="match status" value="1"/>
</dbReference>
<keyword evidence="5 7" id="KW-1133">Transmembrane helix</keyword>
<feature type="transmembrane region" description="Helical" evidence="7">
    <location>
        <begin position="106"/>
        <end position="125"/>
    </location>
</feature>
<dbReference type="PRINTS" id="PR01837">
    <property type="entry name" value="MGTCSAPBPROT"/>
</dbReference>
<name>A0A396AMR7_9FIRM</name>
<organism evidence="10 11">
    <name type="scientific">Roseburia inulinivorans</name>
    <dbReference type="NCBI Taxonomy" id="360807"/>
    <lineage>
        <taxon>Bacteria</taxon>
        <taxon>Bacillati</taxon>
        <taxon>Bacillota</taxon>
        <taxon>Clostridia</taxon>
        <taxon>Lachnospirales</taxon>
        <taxon>Lachnospiraceae</taxon>
        <taxon>Roseburia</taxon>
    </lineage>
</organism>
<comment type="similarity">
    <text evidence="2">Belongs to the MgtC/SapB family.</text>
</comment>
<evidence type="ECO:0000313" key="9">
    <source>
        <dbReference type="EMBL" id="RGR69960.1"/>
    </source>
</evidence>
<feature type="transmembrane region" description="Helical" evidence="7">
    <location>
        <begin position="47"/>
        <end position="67"/>
    </location>
</feature>
<feature type="transmembrane region" description="Helical" evidence="7">
    <location>
        <begin position="18"/>
        <end position="35"/>
    </location>
</feature>
<dbReference type="Proteomes" id="UP000266391">
    <property type="component" value="Unassembled WGS sequence"/>
</dbReference>
<evidence type="ECO:0000256" key="2">
    <source>
        <dbReference type="ARBA" id="ARBA00009298"/>
    </source>
</evidence>
<sequence length="232" mass="25273">MGFANFCEFYAEFTPVTIAVRLIFATVLGGVIGLERATRHHTAGIRTFALVCLGSAISSVVNIYMVNISGNASGDISRIPAQVVSGIGFLGVGTIIITGKNQVKGLTTAATLWVTAMLGIVLGVGMLNAGIISFILIIITVLGIAQLSRYQEKYNRFIDLYLEIDKNKIGSIYEFINQNEYEICSIEKKKDKTLRGSEIVLLLAVNLKKRTNHAEILAALSQIEGVHYMEEL</sequence>
<dbReference type="Proteomes" id="UP000285820">
    <property type="component" value="Unassembled WGS sequence"/>
</dbReference>
<evidence type="ECO:0000313" key="10">
    <source>
        <dbReference type="EMBL" id="RHD06538.1"/>
    </source>
</evidence>
<protein>
    <submittedName>
        <fullName evidence="10">MgtC/SapB family protein</fullName>
    </submittedName>
</protein>
<evidence type="ECO:0000259" key="8">
    <source>
        <dbReference type="Pfam" id="PF02308"/>
    </source>
</evidence>
<evidence type="ECO:0000256" key="5">
    <source>
        <dbReference type="ARBA" id="ARBA00022989"/>
    </source>
</evidence>
<keyword evidence="3" id="KW-1003">Cell membrane</keyword>
<evidence type="ECO:0000313" key="11">
    <source>
        <dbReference type="Proteomes" id="UP000266391"/>
    </source>
</evidence>
<evidence type="ECO:0000256" key="6">
    <source>
        <dbReference type="ARBA" id="ARBA00023136"/>
    </source>
</evidence>
<dbReference type="AlphaFoldDB" id="A0A396AMR7"/>